<name>A0A8W8NZ58_MAGGI</name>
<organism evidence="1 2">
    <name type="scientific">Magallana gigas</name>
    <name type="common">Pacific oyster</name>
    <name type="synonym">Crassostrea gigas</name>
    <dbReference type="NCBI Taxonomy" id="29159"/>
    <lineage>
        <taxon>Eukaryota</taxon>
        <taxon>Metazoa</taxon>
        <taxon>Spiralia</taxon>
        <taxon>Lophotrochozoa</taxon>
        <taxon>Mollusca</taxon>
        <taxon>Bivalvia</taxon>
        <taxon>Autobranchia</taxon>
        <taxon>Pteriomorphia</taxon>
        <taxon>Ostreida</taxon>
        <taxon>Ostreoidea</taxon>
        <taxon>Ostreidae</taxon>
        <taxon>Magallana</taxon>
    </lineage>
</organism>
<accession>A0A8W8NZ58</accession>
<sequence>MVTHVRDVAVPDVSKTFATKMAPALGAVHKIGREINVINAFSHITDLTVPNRAVSIAYKAHATMRRGSAHMGAKQDSTETCATVNVGGVHRAVTGKWGIVANIVQLEDLGNCMKEHATKGV</sequence>
<dbReference type="AlphaFoldDB" id="A0A8W8NZ58"/>
<dbReference type="Proteomes" id="UP000005408">
    <property type="component" value="Unassembled WGS sequence"/>
</dbReference>
<protein>
    <submittedName>
        <fullName evidence="1">Uncharacterized protein</fullName>
    </submittedName>
</protein>
<proteinExistence type="predicted"/>
<evidence type="ECO:0000313" key="2">
    <source>
        <dbReference type="Proteomes" id="UP000005408"/>
    </source>
</evidence>
<keyword evidence="2" id="KW-1185">Reference proteome</keyword>
<dbReference type="EnsemblMetazoa" id="G7676.1">
    <property type="protein sequence ID" value="G7676.1:cds"/>
    <property type="gene ID" value="G7676"/>
</dbReference>
<reference evidence="1" key="1">
    <citation type="submission" date="2022-08" db="UniProtKB">
        <authorList>
            <consortium name="EnsemblMetazoa"/>
        </authorList>
    </citation>
    <scope>IDENTIFICATION</scope>
    <source>
        <strain evidence="1">05x7-T-G4-1.051#20</strain>
    </source>
</reference>
<evidence type="ECO:0000313" key="1">
    <source>
        <dbReference type="EnsemblMetazoa" id="G7676.1:cds"/>
    </source>
</evidence>